<gene>
    <name evidence="3" type="ORF">DFP72DRAFT_1049864</name>
</gene>
<evidence type="ECO:0000256" key="2">
    <source>
        <dbReference type="SAM" id="Phobius"/>
    </source>
</evidence>
<dbReference type="Proteomes" id="UP000521943">
    <property type="component" value="Unassembled WGS sequence"/>
</dbReference>
<keyword evidence="2" id="KW-0812">Transmembrane</keyword>
<keyword evidence="2" id="KW-0472">Membrane</keyword>
<reference evidence="3 4" key="1">
    <citation type="submission" date="2020-07" db="EMBL/GenBank/DDBJ databases">
        <title>Comparative genomics of pyrophilous fungi reveals a link between fire events and developmental genes.</title>
        <authorList>
            <consortium name="DOE Joint Genome Institute"/>
            <person name="Steindorff A.S."/>
            <person name="Carver A."/>
            <person name="Calhoun S."/>
            <person name="Stillman K."/>
            <person name="Liu H."/>
            <person name="Lipzen A."/>
            <person name="Pangilinan J."/>
            <person name="Labutti K."/>
            <person name="Bruns T.D."/>
            <person name="Grigoriev I.V."/>
        </authorList>
    </citation>
    <scope>NUCLEOTIDE SEQUENCE [LARGE SCALE GENOMIC DNA]</scope>
    <source>
        <strain evidence="3 4">CBS 144469</strain>
    </source>
</reference>
<evidence type="ECO:0000256" key="1">
    <source>
        <dbReference type="SAM" id="MobiDB-lite"/>
    </source>
</evidence>
<protein>
    <submittedName>
        <fullName evidence="3">Uncharacterized protein</fullName>
    </submittedName>
</protein>
<feature type="transmembrane region" description="Helical" evidence="2">
    <location>
        <begin position="21"/>
        <end position="42"/>
    </location>
</feature>
<evidence type="ECO:0000313" key="3">
    <source>
        <dbReference type="EMBL" id="KAF6747901.1"/>
    </source>
</evidence>
<sequence>MFGHYKYLDGRNKTNGLETRLAKKWLGFSLLWAISLACWALLTPSKPACQPLDLEQLDERDLGVEEADGWVRENIWNMEGLGFSKQGRQACSGGSNGDRRSEQGRRGQGKGKVEGRIDAGKTTFIKAVQHAVDPAIPGPPATEAATLGIVEYSVPLPDGKLLKFLDAPGFDGYQPGERAKETEEILQMLEEHLAANGQSAPVSHVLVFLNANDMATTEFKGRARRAFERLFSNTQVACVSTRWDQIEDDNGVPITAEEAQSQEESLYADGTTTGSLLEYLHDSRLNRGVDVLRFRSGLISEAYSSPQDIMLKLFAGPGSGGTLEERLAAVTKERDELAAKYDMLLQEKQTPTTANDAAPPPQGAAHTPRTRRQRLLDAIDKFSAQVTDMIEELEREALDVADECAADRAAFEAASVAIEEAEG</sequence>
<dbReference type="OrthoDB" id="3011850at2759"/>
<evidence type="ECO:0000313" key="4">
    <source>
        <dbReference type="Proteomes" id="UP000521943"/>
    </source>
</evidence>
<dbReference type="EMBL" id="JACGCI010000076">
    <property type="protein sequence ID" value="KAF6747901.1"/>
    <property type="molecule type" value="Genomic_DNA"/>
</dbReference>
<feature type="region of interest" description="Disordered" evidence="1">
    <location>
        <begin position="86"/>
        <end position="114"/>
    </location>
</feature>
<feature type="region of interest" description="Disordered" evidence="1">
    <location>
        <begin position="350"/>
        <end position="370"/>
    </location>
</feature>
<comment type="caution">
    <text evidence="3">The sequence shown here is derived from an EMBL/GenBank/DDBJ whole genome shotgun (WGS) entry which is preliminary data.</text>
</comment>
<keyword evidence="4" id="KW-1185">Reference proteome</keyword>
<accession>A0A8H6HLH4</accession>
<dbReference type="AlphaFoldDB" id="A0A8H6HLH4"/>
<name>A0A8H6HLH4_9AGAR</name>
<dbReference type="CDD" id="cd00882">
    <property type="entry name" value="Ras_like_GTPase"/>
    <property type="match status" value="1"/>
</dbReference>
<feature type="non-terminal residue" evidence="3">
    <location>
        <position position="1"/>
    </location>
</feature>
<organism evidence="3 4">
    <name type="scientific">Ephemerocybe angulata</name>
    <dbReference type="NCBI Taxonomy" id="980116"/>
    <lineage>
        <taxon>Eukaryota</taxon>
        <taxon>Fungi</taxon>
        <taxon>Dikarya</taxon>
        <taxon>Basidiomycota</taxon>
        <taxon>Agaricomycotina</taxon>
        <taxon>Agaricomycetes</taxon>
        <taxon>Agaricomycetidae</taxon>
        <taxon>Agaricales</taxon>
        <taxon>Agaricineae</taxon>
        <taxon>Psathyrellaceae</taxon>
        <taxon>Ephemerocybe</taxon>
    </lineage>
</organism>
<dbReference type="Gene3D" id="3.40.50.300">
    <property type="entry name" value="P-loop containing nucleotide triphosphate hydrolases"/>
    <property type="match status" value="1"/>
</dbReference>
<keyword evidence="2" id="KW-1133">Transmembrane helix</keyword>
<dbReference type="SUPFAM" id="SSF52540">
    <property type="entry name" value="P-loop containing nucleoside triphosphate hydrolases"/>
    <property type="match status" value="1"/>
</dbReference>
<dbReference type="InterPro" id="IPR027417">
    <property type="entry name" value="P-loop_NTPase"/>
</dbReference>
<proteinExistence type="predicted"/>
<feature type="compositionally biased region" description="Basic and acidic residues" evidence="1">
    <location>
        <begin position="97"/>
        <end position="114"/>
    </location>
</feature>